<evidence type="ECO:0000256" key="1">
    <source>
        <dbReference type="ARBA" id="ARBA00022679"/>
    </source>
</evidence>
<dbReference type="InterPro" id="IPR003594">
    <property type="entry name" value="HATPase_dom"/>
</dbReference>
<dbReference type="Pfam" id="PF13185">
    <property type="entry name" value="GAF_2"/>
    <property type="match status" value="2"/>
</dbReference>
<keyword evidence="2 6" id="KW-0418">Kinase</keyword>
<dbReference type="AlphaFoldDB" id="A0A4R7G624"/>
<evidence type="ECO:0000313" key="7">
    <source>
        <dbReference type="Proteomes" id="UP000294506"/>
    </source>
</evidence>
<evidence type="ECO:0000259" key="5">
    <source>
        <dbReference type="SMART" id="SM00065"/>
    </source>
</evidence>
<keyword evidence="7" id="KW-1185">Reference proteome</keyword>
<dbReference type="Proteomes" id="UP000294506">
    <property type="component" value="Unassembled WGS sequence"/>
</dbReference>
<evidence type="ECO:0000256" key="3">
    <source>
        <dbReference type="ARBA" id="ARBA00023012"/>
    </source>
</evidence>
<dbReference type="SUPFAM" id="SSF55874">
    <property type="entry name" value="ATPase domain of HSP90 chaperone/DNA topoisomerase II/histidine kinase"/>
    <property type="match status" value="1"/>
</dbReference>
<accession>A0A4R7G624</accession>
<evidence type="ECO:0000256" key="4">
    <source>
        <dbReference type="SAM" id="MobiDB-lite"/>
    </source>
</evidence>
<dbReference type="Pfam" id="PF07730">
    <property type="entry name" value="HisKA_3"/>
    <property type="match status" value="1"/>
</dbReference>
<feature type="domain" description="GAF" evidence="5">
    <location>
        <begin position="220"/>
        <end position="363"/>
    </location>
</feature>
<dbReference type="Gene3D" id="3.30.565.10">
    <property type="entry name" value="Histidine kinase-like ATPase, C-terminal domain"/>
    <property type="match status" value="1"/>
</dbReference>
<feature type="domain" description="GAF" evidence="5">
    <location>
        <begin position="54"/>
        <end position="200"/>
    </location>
</feature>
<dbReference type="InterPro" id="IPR003018">
    <property type="entry name" value="GAF"/>
</dbReference>
<reference evidence="6 7" key="1">
    <citation type="submission" date="2019-03" db="EMBL/GenBank/DDBJ databases">
        <title>Genomic Encyclopedia of Type Strains, Phase III (KMG-III): the genomes of soil and plant-associated and newly described type strains.</title>
        <authorList>
            <person name="Whitman W."/>
        </authorList>
    </citation>
    <scope>NUCLEOTIDE SEQUENCE [LARGE SCALE GENOMIC DNA]</scope>
    <source>
        <strain evidence="6 7">DSM 27373</strain>
    </source>
</reference>
<dbReference type="PANTHER" id="PTHR24421">
    <property type="entry name" value="NITRATE/NITRITE SENSOR PROTEIN NARX-RELATED"/>
    <property type="match status" value="1"/>
</dbReference>
<evidence type="ECO:0000313" key="6">
    <source>
        <dbReference type="EMBL" id="TDS86924.1"/>
    </source>
</evidence>
<sequence length="566" mass="60250">MLDHPSVPELPDRHVDDAGETNHASAVRSDRFLTDHHGLLSLLEASQLVTEDLDLDQVLRHLAESARTLVDARFAALGVVDDEGALERFIHVGMSPELVEQMGAPPRGLGVLGAVLTGSEPIRIRNLSDDPRSVGLPLAHPEMQAFLGVPIMIRGGTYGALYLTNSSEKSFTANDEALVQALAATAATAINNARLYERTRRAQELSAALGDVAARLLNAEGDEVFGVLAESVVSLTGAQLVSVVVSEAVGQALFVDTARGARAARLEGASVPWMDCVLSRAMNGEPGITPLEADEPVPFAEDIPSASMIAVPLVVAGDRVAALCATRSATEPRFSADDLELLTEFATQAGLAVALAWARVDREHLEMVEERSRIARDLHDNVIQRLFGAGMGLQALASAHPQQAARLEPHVAQIDAAIADIRTAIFALQTQAPQMNVRHQLLEVVSELSPTLSTVPRLTFTGPVDLILEGSLADDAVAVLRESLSNVARHAHAETVWVEVSATETDITITIDDDGVGISPNSVLNSGTKNLRARAHAHGGDFQLCPRSSGGTRSRWHAPVNSPRLT</sequence>
<dbReference type="GO" id="GO:0000155">
    <property type="term" value="F:phosphorelay sensor kinase activity"/>
    <property type="evidence" value="ECO:0007669"/>
    <property type="project" value="InterPro"/>
</dbReference>
<dbReference type="GO" id="GO:0046983">
    <property type="term" value="F:protein dimerization activity"/>
    <property type="evidence" value="ECO:0007669"/>
    <property type="project" value="InterPro"/>
</dbReference>
<keyword evidence="3" id="KW-0902">Two-component regulatory system</keyword>
<keyword evidence="1" id="KW-0808">Transferase</keyword>
<dbReference type="InterPro" id="IPR036890">
    <property type="entry name" value="HATPase_C_sf"/>
</dbReference>
<dbReference type="Gene3D" id="1.20.5.1930">
    <property type="match status" value="1"/>
</dbReference>
<name>A0A4R7G624_9MICC</name>
<dbReference type="InterPro" id="IPR050482">
    <property type="entry name" value="Sensor_HK_TwoCompSys"/>
</dbReference>
<dbReference type="PANTHER" id="PTHR24421:SF56">
    <property type="entry name" value="OXYGEN SENSOR HISTIDINE KINASE RESPONSE REGULATOR DOST"/>
    <property type="match status" value="1"/>
</dbReference>
<dbReference type="RefSeq" id="WP_036477747.1">
    <property type="nucleotide sequence ID" value="NZ_SOAN01000002.1"/>
</dbReference>
<dbReference type="InterPro" id="IPR011712">
    <property type="entry name" value="Sig_transdc_His_kin_sub3_dim/P"/>
</dbReference>
<gene>
    <name evidence="6" type="ORF">EV640_102219</name>
</gene>
<dbReference type="Gene3D" id="3.30.450.40">
    <property type="match status" value="2"/>
</dbReference>
<protein>
    <submittedName>
        <fullName evidence="6">Histidine kinase/DNA gyrase B/HSP90-like ATPase</fullName>
    </submittedName>
</protein>
<proteinExistence type="predicted"/>
<dbReference type="GO" id="GO:0016020">
    <property type="term" value="C:membrane"/>
    <property type="evidence" value="ECO:0007669"/>
    <property type="project" value="InterPro"/>
</dbReference>
<dbReference type="Pfam" id="PF02518">
    <property type="entry name" value="HATPase_c"/>
    <property type="match status" value="1"/>
</dbReference>
<dbReference type="SUPFAM" id="SSF55781">
    <property type="entry name" value="GAF domain-like"/>
    <property type="match status" value="2"/>
</dbReference>
<feature type="region of interest" description="Disordered" evidence="4">
    <location>
        <begin position="543"/>
        <end position="566"/>
    </location>
</feature>
<evidence type="ECO:0000256" key="2">
    <source>
        <dbReference type="ARBA" id="ARBA00022777"/>
    </source>
</evidence>
<dbReference type="EMBL" id="SOAN01000002">
    <property type="protein sequence ID" value="TDS86924.1"/>
    <property type="molecule type" value="Genomic_DNA"/>
</dbReference>
<dbReference type="SMART" id="SM00065">
    <property type="entry name" value="GAF"/>
    <property type="match status" value="2"/>
</dbReference>
<organism evidence="6 7">
    <name type="scientific">Nesterenkonia aurantiaca</name>
    <dbReference type="NCBI Taxonomy" id="1436010"/>
    <lineage>
        <taxon>Bacteria</taxon>
        <taxon>Bacillati</taxon>
        <taxon>Actinomycetota</taxon>
        <taxon>Actinomycetes</taxon>
        <taxon>Micrococcales</taxon>
        <taxon>Micrococcaceae</taxon>
        <taxon>Nesterenkonia</taxon>
    </lineage>
</organism>
<dbReference type="InterPro" id="IPR029016">
    <property type="entry name" value="GAF-like_dom_sf"/>
</dbReference>
<comment type="caution">
    <text evidence="6">The sequence shown here is derived from an EMBL/GenBank/DDBJ whole genome shotgun (WGS) entry which is preliminary data.</text>
</comment>